<dbReference type="SUPFAM" id="SSF53041">
    <property type="entry name" value="Resolvase-like"/>
    <property type="match status" value="1"/>
</dbReference>
<evidence type="ECO:0000259" key="1">
    <source>
        <dbReference type="PROSITE" id="PS51736"/>
    </source>
</evidence>
<evidence type="ECO:0000259" key="2">
    <source>
        <dbReference type="PROSITE" id="PS51737"/>
    </source>
</evidence>
<organism evidence="3 4">
    <name type="scientific">Bacillus cereus</name>
    <dbReference type="NCBI Taxonomy" id="1396"/>
    <lineage>
        <taxon>Bacteria</taxon>
        <taxon>Bacillati</taxon>
        <taxon>Bacillota</taxon>
        <taxon>Bacilli</taxon>
        <taxon>Bacillales</taxon>
        <taxon>Bacillaceae</taxon>
        <taxon>Bacillus</taxon>
        <taxon>Bacillus cereus group</taxon>
    </lineage>
</organism>
<dbReference type="PROSITE" id="PS51736">
    <property type="entry name" value="RECOMBINASES_3"/>
    <property type="match status" value="1"/>
</dbReference>
<dbReference type="Pfam" id="PF13408">
    <property type="entry name" value="Zn_ribbon_recom"/>
    <property type="match status" value="1"/>
</dbReference>
<dbReference type="GO" id="GO:0000150">
    <property type="term" value="F:DNA strand exchange activity"/>
    <property type="evidence" value="ECO:0007669"/>
    <property type="project" value="InterPro"/>
</dbReference>
<dbReference type="Gene3D" id="3.90.1750.20">
    <property type="entry name" value="Putative Large Serine Recombinase, Chain B, Domain 2"/>
    <property type="match status" value="1"/>
</dbReference>
<dbReference type="Gene3D" id="3.40.50.1390">
    <property type="entry name" value="Resolvase, N-terminal catalytic domain"/>
    <property type="match status" value="1"/>
</dbReference>
<dbReference type="InterPro" id="IPR050639">
    <property type="entry name" value="SSR_resolvase"/>
</dbReference>
<dbReference type="InterPro" id="IPR011109">
    <property type="entry name" value="DNA_bind_recombinase_dom"/>
</dbReference>
<dbReference type="PANTHER" id="PTHR30461:SF23">
    <property type="entry name" value="DNA RECOMBINASE-RELATED"/>
    <property type="match status" value="1"/>
</dbReference>
<protein>
    <recommendedName>
        <fullName evidence="5">Recombinase family protein</fullName>
    </recommendedName>
</protein>
<comment type="caution">
    <text evidence="3">The sequence shown here is derived from an EMBL/GenBank/DDBJ whole genome shotgun (WGS) entry which is preliminary data.</text>
</comment>
<dbReference type="InterPro" id="IPR025827">
    <property type="entry name" value="Zn_ribbon_recom_dom"/>
</dbReference>
<reference evidence="3 4" key="1">
    <citation type="submission" date="2017-09" db="EMBL/GenBank/DDBJ databases">
        <title>Large-scale bioinformatics analysis of Bacillus genomes uncovers conserved roles of natural products in bacterial physiology.</title>
        <authorList>
            <consortium name="Agbiome Team Llc"/>
            <person name="Bleich R.M."/>
            <person name="Grubbs K.J."/>
            <person name="Santa Maria K.C."/>
            <person name="Allen S.E."/>
            <person name="Farag S."/>
            <person name="Shank E.A."/>
            <person name="Bowers A."/>
        </authorList>
    </citation>
    <scope>NUCLEOTIDE SEQUENCE [LARGE SCALE GENOMIC DNA]</scope>
    <source>
        <strain evidence="3 4">AFS041711</strain>
    </source>
</reference>
<dbReference type="EMBL" id="NULI01000003">
    <property type="protein sequence ID" value="PGS84214.1"/>
    <property type="molecule type" value="Genomic_DNA"/>
</dbReference>
<dbReference type="GO" id="GO:0003677">
    <property type="term" value="F:DNA binding"/>
    <property type="evidence" value="ECO:0007669"/>
    <property type="project" value="InterPro"/>
</dbReference>
<evidence type="ECO:0000313" key="4">
    <source>
        <dbReference type="Proteomes" id="UP000224203"/>
    </source>
</evidence>
<name>A0A9X7GY70_BACCE</name>
<gene>
    <name evidence="3" type="ORF">COC69_00090</name>
</gene>
<dbReference type="PANTHER" id="PTHR30461">
    <property type="entry name" value="DNA-INVERTASE FROM LAMBDOID PROPHAGE"/>
    <property type="match status" value="1"/>
</dbReference>
<dbReference type="InterPro" id="IPR036162">
    <property type="entry name" value="Resolvase-like_N_sf"/>
</dbReference>
<sequence>MKCAIYRRVSTDMQAEKGYSLEAQKERLFAFSISQGWEVASDYVDDGYSAKDMDRPALQHMLTNMREKRFDIILVYKLDRLCRSVRDLNDMIKEFEKYQVKFKSSTESLDTTTATGRMMINIIGTLAQWEREQTAERVSMILNERSKKGLWNGGPMPYGYVLKDGKVTIINKEAKIVQFCFDKAITHGAQAIAKTLNEEGYHTRDCYKWLMRSILRMLHNPLYKGYITYEDDNEVGLAKVNIEGFKPIVSEELFDKVQYIIKKRTISPTRVKYDSIFPFSSILICPKCGGKMSGTTITTKGMQYKYYRCSKVIHGICSQRLINEKSIDSAFSKTLETMQENLKINSVSKEIDRSSTEKQLKAIEGKRVRIRELYIEGELKRHEYDEKIRDLNDKKESSILSLEKANKEASQEEILNIISEMQKNWELWPNEAKAKIMRGLFDEIHFEQRNKREISIINYKFI</sequence>
<dbReference type="Proteomes" id="UP000224203">
    <property type="component" value="Unassembled WGS sequence"/>
</dbReference>
<dbReference type="Pfam" id="PF07508">
    <property type="entry name" value="Recombinase"/>
    <property type="match status" value="1"/>
</dbReference>
<dbReference type="CDD" id="cd00338">
    <property type="entry name" value="Ser_Recombinase"/>
    <property type="match status" value="1"/>
</dbReference>
<evidence type="ECO:0008006" key="5">
    <source>
        <dbReference type="Google" id="ProtNLM"/>
    </source>
</evidence>
<evidence type="ECO:0000313" key="3">
    <source>
        <dbReference type="EMBL" id="PGS84214.1"/>
    </source>
</evidence>
<dbReference type="InterPro" id="IPR038109">
    <property type="entry name" value="DNA_bind_recomb_sf"/>
</dbReference>
<feature type="domain" description="Recombinase" evidence="2">
    <location>
        <begin position="157"/>
        <end position="267"/>
    </location>
</feature>
<accession>A0A9X7GY70</accession>
<dbReference type="PROSITE" id="PS51737">
    <property type="entry name" value="RECOMBINASE_DNA_BIND"/>
    <property type="match status" value="1"/>
</dbReference>
<feature type="domain" description="Resolvase/invertase-type recombinase catalytic" evidence="1">
    <location>
        <begin position="2"/>
        <end position="149"/>
    </location>
</feature>
<dbReference type="AlphaFoldDB" id="A0A9X7GY70"/>
<dbReference type="RefSeq" id="WP_098782115.1">
    <property type="nucleotide sequence ID" value="NZ_NULI01000003.1"/>
</dbReference>
<dbReference type="Pfam" id="PF00239">
    <property type="entry name" value="Resolvase"/>
    <property type="match status" value="1"/>
</dbReference>
<proteinExistence type="predicted"/>
<dbReference type="InterPro" id="IPR006119">
    <property type="entry name" value="Resolv_N"/>
</dbReference>
<dbReference type="SMART" id="SM00857">
    <property type="entry name" value="Resolvase"/>
    <property type="match status" value="1"/>
</dbReference>